<dbReference type="AlphaFoldDB" id="A0A0S4U4F9"/>
<name>A0A0S4U4F9_RALSL</name>
<sequence>MRVLFAAVFVWGSWLGIIGILDASCRDQRWPWWIRPLQALVTLGLLLVAVYVFNRPSLRRKPLAERLAELDAKGLLVRQRFQATRAFAVEAFEDEGPQYYIELSDGRVLYLNGQYLYDYEPITDDPEFNAARSFPCTEFEVLRHKDAGHVLHIHCAGTVLEPEIMAPPFRTDDVRRGMPEDGEIIADGAYERIKRQRAVT</sequence>
<accession>A0A0S4U4F9</accession>
<reference evidence="1" key="1">
    <citation type="submission" date="2015-10" db="EMBL/GenBank/DDBJ databases">
        <authorList>
            <person name="Gilbert D.G."/>
        </authorList>
    </citation>
    <scope>NUCLEOTIDE SEQUENCE</scope>
    <source>
        <strain evidence="1">Phyl III-seqv23</strain>
    </source>
</reference>
<protein>
    <submittedName>
        <fullName evidence="1">Uncharacterized protein</fullName>
    </submittedName>
</protein>
<gene>
    <name evidence="1" type="ORF">PSS4_v1_260022</name>
</gene>
<organism evidence="1">
    <name type="scientific">Ralstonia solanacearum</name>
    <name type="common">Pseudomonas solanacearum</name>
    <dbReference type="NCBI Taxonomy" id="305"/>
    <lineage>
        <taxon>Bacteria</taxon>
        <taxon>Pseudomonadati</taxon>
        <taxon>Pseudomonadota</taxon>
        <taxon>Betaproteobacteria</taxon>
        <taxon>Burkholderiales</taxon>
        <taxon>Burkholderiaceae</taxon>
        <taxon>Ralstonia</taxon>
        <taxon>Ralstonia solanacearum species complex</taxon>
    </lineage>
</organism>
<proteinExistence type="predicted"/>
<dbReference type="EMBL" id="LN899821">
    <property type="protein sequence ID" value="CUV17150.1"/>
    <property type="molecule type" value="Genomic_DNA"/>
</dbReference>
<evidence type="ECO:0000313" key="1">
    <source>
        <dbReference type="EMBL" id="CUV17150.1"/>
    </source>
</evidence>